<name>A0A3M7S211_BRAPC</name>
<dbReference type="AlphaFoldDB" id="A0A3M7S211"/>
<protein>
    <submittedName>
        <fullName evidence="1">Uncharacterized protein</fullName>
    </submittedName>
</protein>
<reference evidence="1 2" key="1">
    <citation type="journal article" date="2018" name="Sci. Rep.">
        <title>Genomic signatures of local adaptation to the degree of environmental predictability in rotifers.</title>
        <authorList>
            <person name="Franch-Gras L."/>
            <person name="Hahn C."/>
            <person name="Garcia-Roger E.M."/>
            <person name="Carmona M.J."/>
            <person name="Serra M."/>
            <person name="Gomez A."/>
        </authorList>
    </citation>
    <scope>NUCLEOTIDE SEQUENCE [LARGE SCALE GENOMIC DNA]</scope>
    <source>
        <strain evidence="1">HYR1</strain>
    </source>
</reference>
<evidence type="ECO:0000313" key="2">
    <source>
        <dbReference type="Proteomes" id="UP000276133"/>
    </source>
</evidence>
<proteinExistence type="predicted"/>
<sequence length="139" mass="16242">MKPATANMPFSKSQNKFSGSLFTLDLINSNCLFYQPKRHKVLIRWVDERGKLDKASLMIVQYFLCLQDYLSHDYEPFLSILMVCSPSLCVSAVYNMIPDRNCRKCQLQKNKKNEYRISLNISGPLIFEKIHIIDQLLFQ</sequence>
<accession>A0A3M7S211</accession>
<dbReference type="Proteomes" id="UP000276133">
    <property type="component" value="Unassembled WGS sequence"/>
</dbReference>
<evidence type="ECO:0000313" key="1">
    <source>
        <dbReference type="EMBL" id="RNA29655.1"/>
    </source>
</evidence>
<organism evidence="1 2">
    <name type="scientific">Brachionus plicatilis</name>
    <name type="common">Marine rotifer</name>
    <name type="synonym">Brachionus muelleri</name>
    <dbReference type="NCBI Taxonomy" id="10195"/>
    <lineage>
        <taxon>Eukaryota</taxon>
        <taxon>Metazoa</taxon>
        <taxon>Spiralia</taxon>
        <taxon>Gnathifera</taxon>
        <taxon>Rotifera</taxon>
        <taxon>Eurotatoria</taxon>
        <taxon>Monogononta</taxon>
        <taxon>Pseudotrocha</taxon>
        <taxon>Ploima</taxon>
        <taxon>Brachionidae</taxon>
        <taxon>Brachionus</taxon>
    </lineage>
</organism>
<dbReference type="EMBL" id="REGN01002178">
    <property type="protein sequence ID" value="RNA29655.1"/>
    <property type="molecule type" value="Genomic_DNA"/>
</dbReference>
<gene>
    <name evidence="1" type="ORF">BpHYR1_026583</name>
</gene>
<keyword evidence="2" id="KW-1185">Reference proteome</keyword>
<comment type="caution">
    <text evidence="1">The sequence shown here is derived from an EMBL/GenBank/DDBJ whole genome shotgun (WGS) entry which is preliminary data.</text>
</comment>